<evidence type="ECO:0000313" key="2">
    <source>
        <dbReference type="Proteomes" id="UP000015100"/>
    </source>
</evidence>
<gene>
    <name evidence="1" type="ORF">H072_2224</name>
</gene>
<accession>S8ALL5</accession>
<dbReference type="HOGENOM" id="CLU_707920_0_0_1"/>
<proteinExistence type="predicted"/>
<protein>
    <recommendedName>
        <fullName evidence="3">F-box domain-containing protein</fullName>
    </recommendedName>
</protein>
<dbReference type="EMBL" id="AQGS01000065">
    <property type="protein sequence ID" value="EPS43789.1"/>
    <property type="molecule type" value="Genomic_DNA"/>
</dbReference>
<comment type="caution">
    <text evidence="1">The sequence shown here is derived from an EMBL/GenBank/DDBJ whole genome shotgun (WGS) entry which is preliminary data.</text>
</comment>
<reference evidence="2" key="2">
    <citation type="submission" date="2013-04" db="EMBL/GenBank/DDBJ databases">
        <title>Genomic mechanisms accounting for the adaptation to parasitism in nematode-trapping fungi.</title>
        <authorList>
            <person name="Ahren D.G."/>
        </authorList>
    </citation>
    <scope>NUCLEOTIDE SEQUENCE [LARGE SCALE GENOMIC DNA]</scope>
    <source>
        <strain evidence="2">CBS 200.50</strain>
    </source>
</reference>
<dbReference type="SUPFAM" id="SSF81383">
    <property type="entry name" value="F-box domain"/>
    <property type="match status" value="1"/>
</dbReference>
<evidence type="ECO:0008006" key="3">
    <source>
        <dbReference type="Google" id="ProtNLM"/>
    </source>
</evidence>
<organism evidence="1 2">
    <name type="scientific">Dactylellina haptotyla (strain CBS 200.50)</name>
    <name type="common">Nematode-trapping fungus</name>
    <name type="synonym">Monacrosporium haptotylum</name>
    <dbReference type="NCBI Taxonomy" id="1284197"/>
    <lineage>
        <taxon>Eukaryota</taxon>
        <taxon>Fungi</taxon>
        <taxon>Dikarya</taxon>
        <taxon>Ascomycota</taxon>
        <taxon>Pezizomycotina</taxon>
        <taxon>Orbiliomycetes</taxon>
        <taxon>Orbiliales</taxon>
        <taxon>Orbiliaceae</taxon>
        <taxon>Dactylellina</taxon>
    </lineage>
</organism>
<dbReference type="Proteomes" id="UP000015100">
    <property type="component" value="Unassembled WGS sequence"/>
</dbReference>
<dbReference type="AlphaFoldDB" id="S8ALL5"/>
<name>S8ALL5_DACHA</name>
<evidence type="ECO:0000313" key="1">
    <source>
        <dbReference type="EMBL" id="EPS43789.1"/>
    </source>
</evidence>
<dbReference type="InterPro" id="IPR036047">
    <property type="entry name" value="F-box-like_dom_sf"/>
</dbReference>
<sequence length="390" mass="45512">MATAGSAAPIPRARVGLDIFPAELLFEIVKLVPREDCKALSMTCRRLREFTIHRVFEKFNYNFRPEDCELGFSQLRGYLQHASQVKHIEITVPDDCDDPKLLKQHDIQGLCPIPTTLSQFSNVQILALNIKGVAKWNVVFRDVIWILKKMSQLKHLRFEPYMGMDYLEEQPLRKFGFLTDEKVSSKLERLQICISTPSLPWGGSYTVHMFTNLRMFCRPAMKNVTILEMYLCKEWQNSLSCCDPAWRFIGLVDFPALKSLSVQYENFFPGLELHLGITDETLERVETLSIRYNACPDPVARYLLRKCTNVKQIGTIMDCEKDAALYYCNPRNGQEEAKDWFRTAYMFWCDRPTLEFIFCRGGLDFQLTEQPYFFKYRYTYQDGNLSFDPI</sequence>
<dbReference type="SUPFAM" id="SSF52047">
    <property type="entry name" value="RNI-like"/>
    <property type="match status" value="1"/>
</dbReference>
<keyword evidence="2" id="KW-1185">Reference proteome</keyword>
<reference evidence="1 2" key="1">
    <citation type="journal article" date="2013" name="PLoS Genet.">
        <title>Genomic mechanisms accounting for the adaptation to parasitism in nematode-trapping fungi.</title>
        <authorList>
            <person name="Meerupati T."/>
            <person name="Andersson K.M."/>
            <person name="Friman E."/>
            <person name="Kumar D."/>
            <person name="Tunlid A."/>
            <person name="Ahren D."/>
        </authorList>
    </citation>
    <scope>NUCLEOTIDE SEQUENCE [LARGE SCALE GENOMIC DNA]</scope>
    <source>
        <strain evidence="1 2">CBS 200.50</strain>
    </source>
</reference>